<sequence length="120" mass="12303">MPTNLPESVPSEKPSVSAEPSSVSQAVISVAGIDPDGLNVSVSGYVSGLIETGELCEFRFTSSNTALESSTDGIANASDTSCGLVQMPVSGFASGSWQVTLTYTNKDLSVTSQPTALEIP</sequence>
<name>A0A3A5MCE7_9MICO</name>
<dbReference type="EMBL" id="QZVS01000087">
    <property type="protein sequence ID" value="RJT87800.1"/>
    <property type="molecule type" value="Genomic_DNA"/>
</dbReference>
<reference evidence="2 3" key="1">
    <citation type="submission" date="2018-09" db="EMBL/GenBank/DDBJ databases">
        <title>Novel species of Cryobacterium.</title>
        <authorList>
            <person name="Liu Q."/>
            <person name="Xin Y.-H."/>
        </authorList>
    </citation>
    <scope>NUCLEOTIDE SEQUENCE [LARGE SCALE GENOMIC DNA]</scope>
    <source>
        <strain evidence="2 3">Hh39</strain>
    </source>
</reference>
<feature type="region of interest" description="Disordered" evidence="1">
    <location>
        <begin position="1"/>
        <end position="20"/>
    </location>
</feature>
<dbReference type="Proteomes" id="UP000272015">
    <property type="component" value="Unassembled WGS sequence"/>
</dbReference>
<evidence type="ECO:0000256" key="1">
    <source>
        <dbReference type="SAM" id="MobiDB-lite"/>
    </source>
</evidence>
<accession>A0A3A5MCE7</accession>
<comment type="caution">
    <text evidence="2">The sequence shown here is derived from an EMBL/GenBank/DDBJ whole genome shotgun (WGS) entry which is preliminary data.</text>
</comment>
<evidence type="ECO:0000313" key="3">
    <source>
        <dbReference type="Proteomes" id="UP000272015"/>
    </source>
</evidence>
<dbReference type="OrthoDB" id="4981587at2"/>
<evidence type="ECO:0000313" key="2">
    <source>
        <dbReference type="EMBL" id="RJT87800.1"/>
    </source>
</evidence>
<dbReference type="AlphaFoldDB" id="A0A3A5MCE7"/>
<proteinExistence type="predicted"/>
<organism evidence="2 3">
    <name type="scientific">Cryobacterium melibiosiphilum</name>
    <dbReference type="NCBI Taxonomy" id="995039"/>
    <lineage>
        <taxon>Bacteria</taxon>
        <taxon>Bacillati</taxon>
        <taxon>Actinomycetota</taxon>
        <taxon>Actinomycetes</taxon>
        <taxon>Micrococcales</taxon>
        <taxon>Microbacteriaceae</taxon>
        <taxon>Cryobacterium</taxon>
    </lineage>
</organism>
<gene>
    <name evidence="2" type="ORF">D6T64_13140</name>
</gene>
<keyword evidence="3" id="KW-1185">Reference proteome</keyword>
<dbReference type="RefSeq" id="WP_119975136.1">
    <property type="nucleotide sequence ID" value="NZ_JBHSQA010000011.1"/>
</dbReference>
<protein>
    <submittedName>
        <fullName evidence="2">Uncharacterized protein</fullName>
    </submittedName>
</protein>